<evidence type="ECO:0000313" key="1">
    <source>
        <dbReference type="EMBL" id="KAK2651145.1"/>
    </source>
</evidence>
<dbReference type="AlphaFoldDB" id="A0AAD9UBS5"/>
<evidence type="ECO:0000313" key="2">
    <source>
        <dbReference type="Proteomes" id="UP001280121"/>
    </source>
</evidence>
<sequence>MAINGGIIKFKNRKSSCGIKAAVNISESQNNPKKLYFFNKRGKYNFYRFWDPNSEEFNQTEFL</sequence>
<gene>
    <name evidence="1" type="ORF">Ddye_018634</name>
</gene>
<protein>
    <submittedName>
        <fullName evidence="1">Uncharacterized protein</fullName>
    </submittedName>
</protein>
<organism evidence="1 2">
    <name type="scientific">Dipteronia dyeriana</name>
    <dbReference type="NCBI Taxonomy" id="168575"/>
    <lineage>
        <taxon>Eukaryota</taxon>
        <taxon>Viridiplantae</taxon>
        <taxon>Streptophyta</taxon>
        <taxon>Embryophyta</taxon>
        <taxon>Tracheophyta</taxon>
        <taxon>Spermatophyta</taxon>
        <taxon>Magnoliopsida</taxon>
        <taxon>eudicotyledons</taxon>
        <taxon>Gunneridae</taxon>
        <taxon>Pentapetalae</taxon>
        <taxon>rosids</taxon>
        <taxon>malvids</taxon>
        <taxon>Sapindales</taxon>
        <taxon>Sapindaceae</taxon>
        <taxon>Hippocastanoideae</taxon>
        <taxon>Acereae</taxon>
        <taxon>Dipteronia</taxon>
    </lineage>
</organism>
<proteinExistence type="predicted"/>
<comment type="caution">
    <text evidence="1">The sequence shown here is derived from an EMBL/GenBank/DDBJ whole genome shotgun (WGS) entry which is preliminary data.</text>
</comment>
<dbReference type="EMBL" id="JANJYI010000005">
    <property type="protein sequence ID" value="KAK2651145.1"/>
    <property type="molecule type" value="Genomic_DNA"/>
</dbReference>
<dbReference type="Proteomes" id="UP001280121">
    <property type="component" value="Unassembled WGS sequence"/>
</dbReference>
<accession>A0AAD9UBS5</accession>
<name>A0AAD9UBS5_9ROSI</name>
<keyword evidence="2" id="KW-1185">Reference proteome</keyword>
<reference evidence="1" key="1">
    <citation type="journal article" date="2023" name="Plant J.">
        <title>Genome sequences and population genomics provide insights into the demographic history, inbreeding, and mutation load of two 'living fossil' tree species of Dipteronia.</title>
        <authorList>
            <person name="Feng Y."/>
            <person name="Comes H.P."/>
            <person name="Chen J."/>
            <person name="Zhu S."/>
            <person name="Lu R."/>
            <person name="Zhang X."/>
            <person name="Li P."/>
            <person name="Qiu J."/>
            <person name="Olsen K.M."/>
            <person name="Qiu Y."/>
        </authorList>
    </citation>
    <scope>NUCLEOTIDE SEQUENCE</scope>
    <source>
        <strain evidence="1">KIB01</strain>
    </source>
</reference>